<organism evidence="2 3">
    <name type="scientific">Lactococcus protaetiae</name>
    <dbReference type="NCBI Taxonomy" id="2592653"/>
    <lineage>
        <taxon>Bacteria</taxon>
        <taxon>Bacillati</taxon>
        <taxon>Bacillota</taxon>
        <taxon>Bacilli</taxon>
        <taxon>Lactobacillales</taxon>
        <taxon>Streptococcaceae</taxon>
        <taxon>Lactococcus</taxon>
    </lineage>
</organism>
<proteinExistence type="predicted"/>
<keyword evidence="3" id="KW-1185">Reference proteome</keyword>
<keyword evidence="1" id="KW-1133">Transmembrane helix</keyword>
<accession>A0A514Z687</accession>
<protein>
    <submittedName>
        <fullName evidence="2">Uncharacterized protein</fullName>
    </submittedName>
</protein>
<evidence type="ECO:0000313" key="3">
    <source>
        <dbReference type="Proteomes" id="UP000315128"/>
    </source>
</evidence>
<keyword evidence="1" id="KW-0472">Membrane</keyword>
<dbReference type="EMBL" id="CP041356">
    <property type="protein sequence ID" value="QDK70086.1"/>
    <property type="molecule type" value="Genomic_DNA"/>
</dbReference>
<keyword evidence="1" id="KW-0812">Transmembrane</keyword>
<dbReference type="AlphaFoldDB" id="A0A514Z687"/>
<name>A0A514Z687_9LACT</name>
<gene>
    <name evidence="2" type="ORF">FLP15_01475</name>
</gene>
<evidence type="ECO:0000256" key="1">
    <source>
        <dbReference type="SAM" id="Phobius"/>
    </source>
</evidence>
<feature type="transmembrane region" description="Helical" evidence="1">
    <location>
        <begin position="118"/>
        <end position="137"/>
    </location>
</feature>
<reference evidence="2 3" key="1">
    <citation type="submission" date="2019-07" db="EMBL/GenBank/DDBJ databases">
        <title>Genome sequencing of KACC 19320.</title>
        <authorList>
            <person name="Heo J."/>
            <person name="Kim S.-J."/>
            <person name="Kim J.-S."/>
            <person name="Hong S.-B."/>
            <person name="Kwon S.-W."/>
        </authorList>
    </citation>
    <scope>NUCLEOTIDE SEQUENCE [LARGE SCALE GENOMIC DNA]</scope>
    <source>
        <strain evidence="2 3">KACC 19320</strain>
    </source>
</reference>
<feature type="transmembrane region" description="Helical" evidence="1">
    <location>
        <begin position="85"/>
        <end position="106"/>
    </location>
</feature>
<dbReference type="RefSeq" id="WP_142765723.1">
    <property type="nucleotide sequence ID" value="NZ_CP041356.1"/>
</dbReference>
<dbReference type="Proteomes" id="UP000315128">
    <property type="component" value="Chromosome"/>
</dbReference>
<sequence>MSFKLSRTNLYFRSTNIGGEKESLINEVITLKTMKILNDGLKVFAILTYSLGVILILALLFGSFFASHKVIQSMIPASDFGSLLALVSILGFPMSVVCPFFAMVVIDGNKPYAALKVLLSFSPVFLCIIVALITQFYRIT</sequence>
<feature type="transmembrane region" description="Helical" evidence="1">
    <location>
        <begin position="43"/>
        <end position="65"/>
    </location>
</feature>
<dbReference type="KEGG" id="lack:FLP15_01475"/>
<evidence type="ECO:0000313" key="2">
    <source>
        <dbReference type="EMBL" id="QDK70086.1"/>
    </source>
</evidence>